<evidence type="ECO:0000256" key="11">
    <source>
        <dbReference type="RuleBase" id="RU003518"/>
    </source>
</evidence>
<evidence type="ECO:0000256" key="1">
    <source>
        <dbReference type="ARBA" id="ARBA00004609"/>
    </source>
</evidence>
<evidence type="ECO:0000256" key="9">
    <source>
        <dbReference type="ARBA" id="ARBA00023207"/>
    </source>
</evidence>
<dbReference type="GO" id="GO:0005576">
    <property type="term" value="C:extracellular region"/>
    <property type="evidence" value="ECO:0007669"/>
    <property type="project" value="TreeGrafter"/>
</dbReference>
<feature type="region of interest" description="Disordered" evidence="13">
    <location>
        <begin position="810"/>
        <end position="833"/>
    </location>
</feature>
<dbReference type="Proteomes" id="UP000438429">
    <property type="component" value="Unassembled WGS sequence"/>
</dbReference>
<dbReference type="GO" id="GO:0005886">
    <property type="term" value="C:plasma membrane"/>
    <property type="evidence" value="ECO:0007669"/>
    <property type="project" value="UniProtKB-SubCell"/>
</dbReference>
<comment type="similarity">
    <text evidence="2 11">Belongs to the glypican family.</text>
</comment>
<feature type="region of interest" description="Disordered" evidence="13">
    <location>
        <begin position="493"/>
        <end position="516"/>
    </location>
</feature>
<feature type="region of interest" description="Disordered" evidence="13">
    <location>
        <begin position="630"/>
        <end position="651"/>
    </location>
</feature>
<evidence type="ECO:0000313" key="15">
    <source>
        <dbReference type="Proteomes" id="UP000438429"/>
    </source>
</evidence>
<keyword evidence="7 12" id="KW-0472">Membrane</keyword>
<dbReference type="AlphaFoldDB" id="A0A6A4TH36"/>
<protein>
    <recommendedName>
        <fullName evidence="16">Glypican-5-like</fullName>
    </recommendedName>
</protein>
<evidence type="ECO:0000256" key="13">
    <source>
        <dbReference type="SAM" id="MobiDB-lite"/>
    </source>
</evidence>
<evidence type="ECO:0000256" key="4">
    <source>
        <dbReference type="ARBA" id="ARBA00022622"/>
    </source>
</evidence>
<dbReference type="InterPro" id="IPR019803">
    <property type="entry name" value="Glypican_CS"/>
</dbReference>
<comment type="function">
    <text evidence="12">Cell surface proteoglycan.</text>
</comment>
<comment type="caution">
    <text evidence="14">The sequence shown here is derived from an EMBL/GenBank/DDBJ whole genome shotgun (WGS) entry which is preliminary data.</text>
</comment>
<proteinExistence type="inferred from homology"/>
<keyword evidence="9 12" id="KW-0357">Heparan sulfate</keyword>
<evidence type="ECO:0000256" key="7">
    <source>
        <dbReference type="ARBA" id="ARBA00023136"/>
    </source>
</evidence>
<evidence type="ECO:0000256" key="12">
    <source>
        <dbReference type="RuleBase" id="RU003519"/>
    </source>
</evidence>
<sequence length="908" mass="101010">MHVGDWPRDGAVRPSSSCARSRGVQVKSRYRLCRRSNQLGQHAAFEQVAPQQLPRCLDLSARLLDGSATDARRTSNAGNLKCGRGAPEELDAVRRNPQLSQRGIFLFLFGTLPRTRCHNGFAVDGRLHVAPGLLLWLRGREPRQMRRSAQSFPTQANWTKPIIAAESQSRYSEEMLRVSSMATRVKLTQVQSSFGFLPRSPICSDLHVCMSKNLTCCTKKMEERYQLAARRDIQNLLQMSSTSLKFLISRNVATFQETFEVLMRHAENHTNAVLQGLHHSMADQAVGPVRELFTDISLFLLGSELSVDELVQRFFDALFPLVYNHLINPGLSEISPGYAECVRSSRRDVRPFGGAPSLLADQIARSGVSGKLLLQALHLGIEVINTTDHLQLSRECRRALLKMHYCPHCQGLTQSKPCMGYCLNVMRGCLASMAEIDAHWREFVRSLEGLSARMHGPQDLEQVLLGVHALLRDAVGHAQKNGPRLSAQVHRLCGPPSRRPTQSVSIQHSSSSSKESIPLKAPVRVLGESLAVRRRDFLSSLRHYRTYYGGLADQLCVSELVLGDGLSCWNGTDVVKSYTLRVVGNGIKAQSVNPEVKVKAADPVINQIIDKLKHINQLLQGKSIPKLGSLDQIETGSGDGEGHYSGDCDDEDGCDGSGGGDGVKRKVSRVSKNTVIACSVSILLQKDICQTQWQHERQKSISSSRENQCRMELEQCRTCPLSNVKRKWSYKYSGEMQASSLRSSSYKIFIFSEAHKQFHSWSDEFGPSLFGVRSLGIMLRAAYVYLKDIFATLCQTSCDVLNLRERVLSKQQPAKKKQPEQQRQPSERRRAPISATLLSHSSTSLYVRFQTMVGKRKGSVLYLLEQEPCASDMAAYACLDQPGDRPNIHCMGSGRFLSSSSQVVGQKG</sequence>
<name>A0A6A4TH36_SCOMX</name>
<comment type="subcellular location">
    <subcellularLocation>
        <location evidence="1 12">Cell membrane</location>
        <topology evidence="1 12">Lipid-anchor</topology>
        <topology evidence="1 12">GPI-anchor</topology>
    </subcellularLocation>
</comment>
<dbReference type="PANTHER" id="PTHR10822:SF12">
    <property type="entry name" value="GLYPICAN-5"/>
    <property type="match status" value="1"/>
</dbReference>
<dbReference type="GO" id="GO:0090263">
    <property type="term" value="P:positive regulation of canonical Wnt signaling pathway"/>
    <property type="evidence" value="ECO:0007669"/>
    <property type="project" value="TreeGrafter"/>
</dbReference>
<keyword evidence="5" id="KW-0732">Signal</keyword>
<keyword evidence="3" id="KW-1003">Cell membrane</keyword>
<accession>A0A6A4TH36</accession>
<evidence type="ECO:0000256" key="10">
    <source>
        <dbReference type="ARBA" id="ARBA00023288"/>
    </source>
</evidence>
<dbReference type="PROSITE" id="PS01207">
    <property type="entry name" value="GLYPICAN"/>
    <property type="match status" value="1"/>
</dbReference>
<reference evidence="14 15" key="1">
    <citation type="submission" date="2019-06" db="EMBL/GenBank/DDBJ databases">
        <title>Draft genomes of female and male turbot (Scophthalmus maximus).</title>
        <authorList>
            <person name="Xu H."/>
            <person name="Xu X.-W."/>
            <person name="Shao C."/>
            <person name="Chen S."/>
        </authorList>
    </citation>
    <scope>NUCLEOTIDE SEQUENCE [LARGE SCALE GENOMIC DNA]</scope>
    <source>
        <strain evidence="14">Ysfricsl-2016a</strain>
        <tissue evidence="14">Blood</tissue>
    </source>
</reference>
<keyword evidence="4 12" id="KW-0336">GPI-anchor</keyword>
<dbReference type="GO" id="GO:0016477">
    <property type="term" value="P:cell migration"/>
    <property type="evidence" value="ECO:0007669"/>
    <property type="project" value="TreeGrafter"/>
</dbReference>
<feature type="compositionally biased region" description="Low complexity" evidence="13">
    <location>
        <begin position="503"/>
        <end position="516"/>
    </location>
</feature>
<keyword evidence="6 12" id="KW-0654">Proteoglycan</keyword>
<gene>
    <name evidence="14" type="ORF">F2P81_004417</name>
</gene>
<evidence type="ECO:0000256" key="8">
    <source>
        <dbReference type="ARBA" id="ARBA00023180"/>
    </source>
</evidence>
<dbReference type="InterPro" id="IPR001863">
    <property type="entry name" value="Glypican"/>
</dbReference>
<evidence type="ECO:0000256" key="2">
    <source>
        <dbReference type="ARBA" id="ARBA00010260"/>
    </source>
</evidence>
<evidence type="ECO:0000256" key="3">
    <source>
        <dbReference type="ARBA" id="ARBA00022475"/>
    </source>
</evidence>
<evidence type="ECO:0000256" key="5">
    <source>
        <dbReference type="ARBA" id="ARBA00022729"/>
    </source>
</evidence>
<dbReference type="PANTHER" id="PTHR10822">
    <property type="entry name" value="GLYPICAN"/>
    <property type="match status" value="1"/>
</dbReference>
<dbReference type="Pfam" id="PF01153">
    <property type="entry name" value="Glypican"/>
    <property type="match status" value="1"/>
</dbReference>
<evidence type="ECO:0000313" key="14">
    <source>
        <dbReference type="EMBL" id="KAF0043080.1"/>
    </source>
</evidence>
<feature type="compositionally biased region" description="Basic and acidic residues" evidence="13">
    <location>
        <begin position="817"/>
        <end position="830"/>
    </location>
</feature>
<evidence type="ECO:0000256" key="6">
    <source>
        <dbReference type="ARBA" id="ARBA00022974"/>
    </source>
</evidence>
<keyword evidence="10 12" id="KW-0449">Lipoprotein</keyword>
<evidence type="ECO:0008006" key="16">
    <source>
        <dbReference type="Google" id="ProtNLM"/>
    </source>
</evidence>
<dbReference type="GO" id="GO:0009986">
    <property type="term" value="C:cell surface"/>
    <property type="evidence" value="ECO:0007669"/>
    <property type="project" value="TreeGrafter"/>
</dbReference>
<organism evidence="14 15">
    <name type="scientific">Scophthalmus maximus</name>
    <name type="common">Turbot</name>
    <name type="synonym">Psetta maxima</name>
    <dbReference type="NCBI Taxonomy" id="52904"/>
    <lineage>
        <taxon>Eukaryota</taxon>
        <taxon>Metazoa</taxon>
        <taxon>Chordata</taxon>
        <taxon>Craniata</taxon>
        <taxon>Vertebrata</taxon>
        <taxon>Euteleostomi</taxon>
        <taxon>Actinopterygii</taxon>
        <taxon>Neopterygii</taxon>
        <taxon>Teleostei</taxon>
        <taxon>Neoteleostei</taxon>
        <taxon>Acanthomorphata</taxon>
        <taxon>Carangaria</taxon>
        <taxon>Pleuronectiformes</taxon>
        <taxon>Pleuronectoidei</taxon>
        <taxon>Scophthalmidae</taxon>
        <taxon>Scophthalmus</taxon>
    </lineage>
</organism>
<dbReference type="EMBL" id="VEVO01000004">
    <property type="protein sequence ID" value="KAF0043080.1"/>
    <property type="molecule type" value="Genomic_DNA"/>
</dbReference>
<dbReference type="GO" id="GO:1905475">
    <property type="term" value="P:regulation of protein localization to membrane"/>
    <property type="evidence" value="ECO:0007669"/>
    <property type="project" value="TreeGrafter"/>
</dbReference>
<dbReference type="GO" id="GO:0098552">
    <property type="term" value="C:side of membrane"/>
    <property type="evidence" value="ECO:0007669"/>
    <property type="project" value="UniProtKB-KW"/>
</dbReference>
<keyword evidence="8" id="KW-0325">Glycoprotein</keyword>